<proteinExistence type="predicted"/>
<organism evidence="2 3">
    <name type="scientific">Leucothrix arctica</name>
    <dbReference type="NCBI Taxonomy" id="1481894"/>
    <lineage>
        <taxon>Bacteria</taxon>
        <taxon>Pseudomonadati</taxon>
        <taxon>Pseudomonadota</taxon>
        <taxon>Gammaproteobacteria</taxon>
        <taxon>Thiotrichales</taxon>
        <taxon>Thiotrichaceae</taxon>
        <taxon>Leucothrix</taxon>
    </lineage>
</organism>
<feature type="chain" id="PRO_5016329265" description="Outer membrane protein beta-barrel domain-containing protein" evidence="1">
    <location>
        <begin position="19"/>
        <end position="163"/>
    </location>
</feature>
<dbReference type="AlphaFoldDB" id="A0A317CPV5"/>
<comment type="caution">
    <text evidence="2">The sequence shown here is derived from an EMBL/GenBank/DDBJ whole genome shotgun (WGS) entry which is preliminary data.</text>
</comment>
<evidence type="ECO:0000256" key="1">
    <source>
        <dbReference type="SAM" id="SignalP"/>
    </source>
</evidence>
<reference evidence="2 3" key="1">
    <citation type="submission" date="2018-05" db="EMBL/GenBank/DDBJ databases">
        <title>Leucothrix arctica sp. nov., isolated from Arctic seawater.</title>
        <authorList>
            <person name="Choi A."/>
            <person name="Baek K."/>
        </authorList>
    </citation>
    <scope>NUCLEOTIDE SEQUENCE [LARGE SCALE GENOMIC DNA]</scope>
    <source>
        <strain evidence="2 3">IMCC9719</strain>
    </source>
</reference>
<dbReference type="EMBL" id="QGKL01000012">
    <property type="protein sequence ID" value="PWQ98410.1"/>
    <property type="molecule type" value="Genomic_DNA"/>
</dbReference>
<sequence>MNLKILAIVLLLGSFSTACTNSRSSSIYAAGVSKHLDSDHKDTNEGNMEYFGYSQDFERNNWLYENGVSTFVDSYSVRSYMLTSNISHENWVYWGMLRPMIGANCALKGYDHSHKRRRWLCTPPLKLRVGKKTGLFANIMATPKIGDITNGLVAAEFGYKFKW</sequence>
<evidence type="ECO:0000313" key="2">
    <source>
        <dbReference type="EMBL" id="PWQ98410.1"/>
    </source>
</evidence>
<keyword evidence="1" id="KW-0732">Signal</keyword>
<dbReference type="PROSITE" id="PS51257">
    <property type="entry name" value="PROKAR_LIPOPROTEIN"/>
    <property type="match status" value="1"/>
</dbReference>
<dbReference type="Proteomes" id="UP000245506">
    <property type="component" value="Unassembled WGS sequence"/>
</dbReference>
<accession>A0A317CPV5</accession>
<protein>
    <recommendedName>
        <fullName evidence="4">Outer membrane protein beta-barrel domain-containing protein</fullName>
    </recommendedName>
</protein>
<feature type="signal peptide" evidence="1">
    <location>
        <begin position="1"/>
        <end position="18"/>
    </location>
</feature>
<name>A0A317CPV5_9GAMM</name>
<gene>
    <name evidence="2" type="ORF">DKT75_04615</name>
</gene>
<evidence type="ECO:0008006" key="4">
    <source>
        <dbReference type="Google" id="ProtNLM"/>
    </source>
</evidence>
<dbReference type="OrthoDB" id="9837178at2"/>
<dbReference type="RefSeq" id="WP_109822251.1">
    <property type="nucleotide sequence ID" value="NZ_QGKL01000012.1"/>
</dbReference>
<evidence type="ECO:0000313" key="3">
    <source>
        <dbReference type="Proteomes" id="UP000245506"/>
    </source>
</evidence>
<keyword evidence="3" id="KW-1185">Reference proteome</keyword>